<evidence type="ECO:0000256" key="4">
    <source>
        <dbReference type="ARBA" id="ARBA00022723"/>
    </source>
</evidence>
<evidence type="ECO:0000256" key="3">
    <source>
        <dbReference type="ARBA" id="ARBA00022714"/>
    </source>
</evidence>
<comment type="caution">
    <text evidence="11">The sequence shown here is derived from an EMBL/GenBank/DDBJ whole genome shotgun (WGS) entry which is preliminary data.</text>
</comment>
<evidence type="ECO:0000256" key="8">
    <source>
        <dbReference type="ARBA" id="ARBA00023014"/>
    </source>
</evidence>
<dbReference type="CDD" id="cd00207">
    <property type="entry name" value="fer2"/>
    <property type="match status" value="1"/>
</dbReference>
<dbReference type="GO" id="GO:0010124">
    <property type="term" value="P:phenylacetate catabolic process"/>
    <property type="evidence" value="ECO:0007669"/>
    <property type="project" value="InterPro"/>
</dbReference>
<dbReference type="Pfam" id="PF00970">
    <property type="entry name" value="FAD_binding_6"/>
    <property type="match status" value="1"/>
</dbReference>
<dbReference type="InterPro" id="IPR001709">
    <property type="entry name" value="Flavoprot_Pyr_Nucl_cyt_Rdtase"/>
</dbReference>
<keyword evidence="2" id="KW-0285">Flavoprotein</keyword>
<organism evidence="11 12">
    <name type="scientific">Pseudoglutamicibacter albus DNF00011</name>
    <dbReference type="NCBI Taxonomy" id="1401063"/>
    <lineage>
        <taxon>Bacteria</taxon>
        <taxon>Bacillati</taxon>
        <taxon>Actinomycetota</taxon>
        <taxon>Actinomycetes</taxon>
        <taxon>Micrococcales</taxon>
        <taxon>Micrococcaceae</taxon>
        <taxon>Pseudoglutamicibacter</taxon>
    </lineage>
</organism>
<dbReference type="PROSITE" id="PS51384">
    <property type="entry name" value="FAD_FR"/>
    <property type="match status" value="1"/>
</dbReference>
<dbReference type="CDD" id="cd06214">
    <property type="entry name" value="PA_degradation_oxidoreductase_like"/>
    <property type="match status" value="1"/>
</dbReference>
<evidence type="ECO:0000313" key="12">
    <source>
        <dbReference type="Proteomes" id="UP000053528"/>
    </source>
</evidence>
<evidence type="ECO:0000256" key="7">
    <source>
        <dbReference type="ARBA" id="ARBA00023004"/>
    </source>
</evidence>
<keyword evidence="3" id="KW-0001">2Fe-2S</keyword>
<dbReference type="PANTHER" id="PTHR47354:SF8">
    <property type="entry name" value="1,2-PHENYLACETYL-COA EPOXIDASE, SUBUNIT E"/>
    <property type="match status" value="1"/>
</dbReference>
<dbReference type="InterPro" id="IPR050415">
    <property type="entry name" value="MRET"/>
</dbReference>
<feature type="domain" description="FAD-binding FR-type" evidence="10">
    <location>
        <begin position="12"/>
        <end position="121"/>
    </location>
</feature>
<dbReference type="PANTHER" id="PTHR47354">
    <property type="entry name" value="NADH OXIDOREDUCTASE HCR"/>
    <property type="match status" value="1"/>
</dbReference>
<dbReference type="GO" id="GO:0016491">
    <property type="term" value="F:oxidoreductase activity"/>
    <property type="evidence" value="ECO:0007669"/>
    <property type="project" value="UniProtKB-KW"/>
</dbReference>
<name>A0A096AEV8_9MICC</name>
<dbReference type="PROSITE" id="PS00197">
    <property type="entry name" value="2FE2S_FER_1"/>
    <property type="match status" value="1"/>
</dbReference>
<dbReference type="InterPro" id="IPR006058">
    <property type="entry name" value="2Fe2S_fd_BS"/>
</dbReference>
<feature type="domain" description="2Fe-2S ferredoxin-type" evidence="9">
    <location>
        <begin position="287"/>
        <end position="378"/>
    </location>
</feature>
<dbReference type="GO" id="GO:0051537">
    <property type="term" value="F:2 iron, 2 sulfur cluster binding"/>
    <property type="evidence" value="ECO:0007669"/>
    <property type="project" value="UniProtKB-KW"/>
</dbReference>
<evidence type="ECO:0000259" key="10">
    <source>
        <dbReference type="PROSITE" id="PS51384"/>
    </source>
</evidence>
<dbReference type="GO" id="GO:0050660">
    <property type="term" value="F:flavin adenine dinucleotide binding"/>
    <property type="evidence" value="ECO:0007669"/>
    <property type="project" value="TreeGrafter"/>
</dbReference>
<dbReference type="Gene3D" id="3.10.20.30">
    <property type="match status" value="1"/>
</dbReference>
<evidence type="ECO:0000259" key="9">
    <source>
        <dbReference type="PROSITE" id="PS51085"/>
    </source>
</evidence>
<dbReference type="InterPro" id="IPR017938">
    <property type="entry name" value="Riboflavin_synthase-like_b-brl"/>
</dbReference>
<dbReference type="RefSeq" id="WP_035757917.1">
    <property type="nucleotide sequence ID" value="NZ_JRNH01000032.1"/>
</dbReference>
<dbReference type="InterPro" id="IPR039261">
    <property type="entry name" value="FNR_nucleotide-bd"/>
</dbReference>
<dbReference type="InterPro" id="IPR012675">
    <property type="entry name" value="Beta-grasp_dom_sf"/>
</dbReference>
<accession>A0A096AEV8</accession>
<dbReference type="PRINTS" id="PR00371">
    <property type="entry name" value="FPNCR"/>
</dbReference>
<dbReference type="Gene3D" id="2.40.30.10">
    <property type="entry name" value="Translation factors"/>
    <property type="match status" value="1"/>
</dbReference>
<dbReference type="AlphaFoldDB" id="A0A096AEV8"/>
<dbReference type="InterPro" id="IPR001041">
    <property type="entry name" value="2Fe-2S_ferredoxin-type"/>
</dbReference>
<keyword evidence="5" id="KW-0274">FAD</keyword>
<dbReference type="InterPro" id="IPR017927">
    <property type="entry name" value="FAD-bd_FR_type"/>
</dbReference>
<dbReference type="NCBIfam" id="TIGR02160">
    <property type="entry name" value="PA_CoA_Oxy5"/>
    <property type="match status" value="1"/>
</dbReference>
<dbReference type="InterPro" id="IPR008333">
    <property type="entry name" value="Cbr1-like_FAD-bd_dom"/>
</dbReference>
<evidence type="ECO:0000313" key="11">
    <source>
        <dbReference type="EMBL" id="KGF19479.1"/>
    </source>
</evidence>
<keyword evidence="6" id="KW-0560">Oxidoreductase</keyword>
<dbReference type="SUPFAM" id="SSF54292">
    <property type="entry name" value="2Fe-2S ferredoxin-like"/>
    <property type="match status" value="1"/>
</dbReference>
<comment type="cofactor">
    <cofactor evidence="1">
        <name>FAD</name>
        <dbReference type="ChEBI" id="CHEBI:57692"/>
    </cofactor>
</comment>
<proteinExistence type="predicted"/>
<dbReference type="EMBL" id="JRNH01000032">
    <property type="protein sequence ID" value="KGF19479.1"/>
    <property type="molecule type" value="Genomic_DNA"/>
</dbReference>
<dbReference type="InterPro" id="IPR001433">
    <property type="entry name" value="OxRdtase_FAD/NAD-bd"/>
</dbReference>
<evidence type="ECO:0000256" key="5">
    <source>
        <dbReference type="ARBA" id="ARBA00022827"/>
    </source>
</evidence>
<dbReference type="InterPro" id="IPR011884">
    <property type="entry name" value="PaaE"/>
</dbReference>
<dbReference type="GO" id="GO:0046872">
    <property type="term" value="F:metal ion binding"/>
    <property type="evidence" value="ECO:0007669"/>
    <property type="project" value="UniProtKB-KW"/>
</dbReference>
<dbReference type="SUPFAM" id="SSF63380">
    <property type="entry name" value="Riboflavin synthase domain-like"/>
    <property type="match status" value="1"/>
</dbReference>
<evidence type="ECO:0000256" key="1">
    <source>
        <dbReference type="ARBA" id="ARBA00001974"/>
    </source>
</evidence>
<dbReference type="PRINTS" id="PR00406">
    <property type="entry name" value="CYTB5RDTASE"/>
</dbReference>
<dbReference type="Proteomes" id="UP000053528">
    <property type="component" value="Unassembled WGS sequence"/>
</dbReference>
<protein>
    <submittedName>
        <fullName evidence="11">Phenylacetic acid degradation protein</fullName>
    </submittedName>
</protein>
<evidence type="ECO:0000256" key="2">
    <source>
        <dbReference type="ARBA" id="ARBA00022630"/>
    </source>
</evidence>
<dbReference type="Gene3D" id="3.40.50.80">
    <property type="entry name" value="Nucleotide-binding domain of ferredoxin-NADP reductase (FNR) module"/>
    <property type="match status" value="1"/>
</dbReference>
<keyword evidence="7" id="KW-0408">Iron</keyword>
<dbReference type="InterPro" id="IPR036010">
    <property type="entry name" value="2Fe-2S_ferredoxin-like_sf"/>
</dbReference>
<keyword evidence="8" id="KW-0411">Iron-sulfur</keyword>
<sequence length="378" mass="41530">MTEAASTTRKRARFHTLKVSEIRRLTANAVEVTFDVPEEIADEFDYAPGQYVALRAMVPSYDGTPVELRRSYSISQAPVRGEIKVGIKKDQGGLFSTWANETLAVGDEIDVMSPQGTFVSKKDLVRPGEAQHLVAIAAGSGITPVMAITRSVLEADDRSQVDLVYANRSSSDVMFVEELADLKDKYPSRLAVHHVLSREQRISPLLTGRLDQEKLELLLNKVLRTDLADEWFLCGPMELVQMVRDNLAEQGVEAERVRFELFTTGQVGDPTGQHGKPVKIEEGEPTREIEFQVDGLKGTVESPIEARETILNAALRARPDVPFACSGGVCGTCRAKLVSGNVDMAENYALEQDELDAGYILTCQSVPTTDKVAVDFDA</sequence>
<keyword evidence="4" id="KW-0479">Metal-binding</keyword>
<dbReference type="Pfam" id="PF00175">
    <property type="entry name" value="NAD_binding_1"/>
    <property type="match status" value="1"/>
</dbReference>
<reference evidence="11 12" key="1">
    <citation type="submission" date="2014-07" db="EMBL/GenBank/DDBJ databases">
        <authorList>
            <person name="McCorrison J."/>
            <person name="Sanka R."/>
            <person name="Torralba M."/>
            <person name="Gillis M."/>
            <person name="Haft D.H."/>
            <person name="Methe B."/>
            <person name="Sutton G."/>
            <person name="Nelson K.E."/>
        </authorList>
    </citation>
    <scope>NUCLEOTIDE SEQUENCE [LARGE SCALE GENOMIC DNA]</scope>
    <source>
        <strain evidence="11 12">DNF00011</strain>
    </source>
</reference>
<dbReference type="SUPFAM" id="SSF52343">
    <property type="entry name" value="Ferredoxin reductase-like, C-terminal NADP-linked domain"/>
    <property type="match status" value="1"/>
</dbReference>
<gene>
    <name evidence="11" type="ORF">HMPREF2128_10425</name>
</gene>
<dbReference type="PROSITE" id="PS51085">
    <property type="entry name" value="2FE2S_FER_2"/>
    <property type="match status" value="1"/>
</dbReference>
<dbReference type="Pfam" id="PF00111">
    <property type="entry name" value="Fer2"/>
    <property type="match status" value="1"/>
</dbReference>
<evidence type="ECO:0000256" key="6">
    <source>
        <dbReference type="ARBA" id="ARBA00023002"/>
    </source>
</evidence>